<dbReference type="SUPFAM" id="SSF159042">
    <property type="entry name" value="Plus3-like"/>
    <property type="match status" value="1"/>
</dbReference>
<protein>
    <recommendedName>
        <fullName evidence="6">Plus3 domain-containing protein</fullName>
    </recommendedName>
</protein>
<dbReference type="Proteomes" id="UP001291926">
    <property type="component" value="Unassembled WGS sequence"/>
</dbReference>
<dbReference type="InterPro" id="IPR023575">
    <property type="entry name" value="Ribosomal_uS19_SF"/>
</dbReference>
<dbReference type="Gene3D" id="3.30.860.10">
    <property type="entry name" value="30s Ribosomal Protein S19, Chain A"/>
    <property type="match status" value="1"/>
</dbReference>
<feature type="region of interest" description="Disordered" evidence="5">
    <location>
        <begin position="195"/>
        <end position="253"/>
    </location>
</feature>
<dbReference type="Gene3D" id="3.90.70.200">
    <property type="entry name" value="Plus-3 domain"/>
    <property type="match status" value="1"/>
</dbReference>
<keyword evidence="8" id="KW-1185">Reference proteome</keyword>
<comment type="similarity">
    <text evidence="1 4">Belongs to the universal ribosomal protein uS19 family.</text>
</comment>
<dbReference type="Pfam" id="PF00203">
    <property type="entry name" value="Ribosomal_S19"/>
    <property type="match status" value="1"/>
</dbReference>
<dbReference type="SUPFAM" id="SSF54570">
    <property type="entry name" value="Ribosomal protein S19"/>
    <property type="match status" value="1"/>
</dbReference>
<feature type="compositionally biased region" description="Basic and acidic residues" evidence="5">
    <location>
        <begin position="101"/>
        <end position="117"/>
    </location>
</feature>
<evidence type="ECO:0000256" key="2">
    <source>
        <dbReference type="ARBA" id="ARBA00022980"/>
    </source>
</evidence>
<comment type="caution">
    <text evidence="7">The sequence shown here is derived from an EMBL/GenBank/DDBJ whole genome shotgun (WGS) entry which is preliminary data.</text>
</comment>
<dbReference type="InterPro" id="IPR004343">
    <property type="entry name" value="Plus-3_dom"/>
</dbReference>
<evidence type="ECO:0000313" key="8">
    <source>
        <dbReference type="Proteomes" id="UP001291926"/>
    </source>
</evidence>
<dbReference type="NCBIfam" id="NF003121">
    <property type="entry name" value="PRK04038.1"/>
    <property type="match status" value="1"/>
</dbReference>
<feature type="compositionally biased region" description="Basic and acidic residues" evidence="5">
    <location>
        <begin position="84"/>
        <end position="94"/>
    </location>
</feature>
<proteinExistence type="inferred from homology"/>
<dbReference type="HAMAP" id="MF_00531">
    <property type="entry name" value="Ribosomal_uS19"/>
    <property type="match status" value="1"/>
</dbReference>
<evidence type="ECO:0000256" key="4">
    <source>
        <dbReference type="RuleBase" id="RU003485"/>
    </source>
</evidence>
<dbReference type="InterPro" id="IPR005713">
    <property type="entry name" value="Ribosomal_uS19_euk/arc"/>
</dbReference>
<dbReference type="PANTHER" id="PTHR38940:SF4">
    <property type="entry name" value="OS01G0775100 PROTEIN"/>
    <property type="match status" value="1"/>
</dbReference>
<feature type="region of interest" description="Disordered" evidence="5">
    <location>
        <begin position="76"/>
        <end position="130"/>
    </location>
</feature>
<dbReference type="InterPro" id="IPR020934">
    <property type="entry name" value="Ribosomal_uS19_CS"/>
</dbReference>
<organism evidence="7 8">
    <name type="scientific">Penstemon davidsonii</name>
    <dbReference type="NCBI Taxonomy" id="160366"/>
    <lineage>
        <taxon>Eukaryota</taxon>
        <taxon>Viridiplantae</taxon>
        <taxon>Streptophyta</taxon>
        <taxon>Embryophyta</taxon>
        <taxon>Tracheophyta</taxon>
        <taxon>Spermatophyta</taxon>
        <taxon>Magnoliopsida</taxon>
        <taxon>eudicotyledons</taxon>
        <taxon>Gunneridae</taxon>
        <taxon>Pentapetalae</taxon>
        <taxon>asterids</taxon>
        <taxon>lamiids</taxon>
        <taxon>Lamiales</taxon>
        <taxon>Plantaginaceae</taxon>
        <taxon>Cheloneae</taxon>
        <taxon>Penstemon</taxon>
    </lineage>
</organism>
<keyword evidence="3 4" id="KW-0687">Ribonucleoprotein</keyword>
<evidence type="ECO:0000256" key="1">
    <source>
        <dbReference type="ARBA" id="ARBA00007345"/>
    </source>
</evidence>
<reference evidence="7 8" key="1">
    <citation type="journal article" date="2023" name="bioRxiv">
        <title>Genome report: Whole genome sequence and annotation of Penstemon davidsonii.</title>
        <authorList>
            <person name="Ostevik K.L."/>
            <person name="Alabady M."/>
            <person name="Zhang M."/>
            <person name="Rausher M.D."/>
        </authorList>
    </citation>
    <scope>NUCLEOTIDE SEQUENCE [LARGE SCALE GENOMIC DNA]</scope>
    <source>
        <strain evidence="7">DNT005</strain>
        <tissue evidence="7">Whole leaf</tissue>
    </source>
</reference>
<gene>
    <name evidence="7" type="ORF">RD792_017444</name>
</gene>
<dbReference type="PANTHER" id="PTHR38940">
    <property type="entry name" value="PLUS3 DOMAIN-CONTAINING PROTEIN"/>
    <property type="match status" value="1"/>
</dbReference>
<feature type="compositionally biased region" description="Basic and acidic residues" evidence="5">
    <location>
        <begin position="195"/>
        <end position="215"/>
    </location>
</feature>
<keyword evidence="2 4" id="KW-0689">Ribosomal protein</keyword>
<dbReference type="EMBL" id="JAYDYQ010002688">
    <property type="protein sequence ID" value="KAK4478162.1"/>
    <property type="molecule type" value="Genomic_DNA"/>
</dbReference>
<dbReference type="SMART" id="SM00719">
    <property type="entry name" value="Plus3"/>
    <property type="match status" value="1"/>
</dbReference>
<dbReference type="PROSITE" id="PS00323">
    <property type="entry name" value="RIBOSOMAL_S19"/>
    <property type="match status" value="1"/>
</dbReference>
<evidence type="ECO:0000313" key="7">
    <source>
        <dbReference type="EMBL" id="KAK4478162.1"/>
    </source>
</evidence>
<evidence type="ECO:0000256" key="5">
    <source>
        <dbReference type="SAM" id="MobiDB-lite"/>
    </source>
</evidence>
<accession>A0ABR0CMD4</accession>
<feature type="domain" description="Plus3" evidence="6">
    <location>
        <begin position="611"/>
        <end position="714"/>
    </location>
</feature>
<sequence length="855" mass="95417">MAFAKSDPLSELVWSSDNGLGVKCTDKKLILQRHVGSSNQCLSTSQSVGSKGSRDKIIVDEENLTKSQTILNVGNKFGDTSRGLSDESNGKMEEEAGTTDANRKQEGSKDEENKDMCASRNVTETSKENAGRGAFVDETHDYKADTATFSSKLVKKAHSVEYSRIEPHEAHVCTSPHSIPGQELNDEEVNKDEKKLEFSDENELGRNLDETRLTQEESLPIEISPRLYQEKGKQKALSDEKSSNDSHESVESCNGTTLFSKGIKREICGQELVSGSKRMKIQIQGSYGSASVFGHDSSFKNWISNMVKGLQNSNKEKYSSLAHETSEKTRDSGDQSIGFRSMFQSIYCENTKKTEVDFEDHYNEDNKTSLDSLPMMKAICNGKTDNSLEMPICNQEKGEVSPSDTLFKPVNITAIDTSPTSPLATINTSKKSNPLSSLWITRLYNQVPNIENDHKIECQKENDGNRKADILSIDLKSSKPSVGFIFSSKPSPIIPSRSSEDIASEFARRLDALRHIIPSEMGNYSTCLFCGRNDHDLRGCQEVTETELENLLEKISSFERVVEFHSICIRCFQLDHWAISCPLASSTRHLGEDRDLRLCNFISMQSRVVPAEMVHAVRKLRLSRVDILRWMNSNVSLSHLNGFFVRLRLGKLETGLKGTGYHVACIIGDSKEHIGCRSKKSILVDVGGIISSIGSRYISNNDFLEADVDPEVAAGQPKKRTFKKFSFRGVDLDALLDMSTDDLVKLFSARARRRFQRGLKRKPMALIKKLRKAKREAPAGEKPAIVRTHLRNMIIVPEMIGSVLGVYNGKTFNPVEIKPEMIGHYLAEFSISYKPVKHGRPGIGATHSSRFIPLK</sequence>
<dbReference type="InterPro" id="IPR002222">
    <property type="entry name" value="Ribosomal_uS19"/>
</dbReference>
<dbReference type="Pfam" id="PF03126">
    <property type="entry name" value="Plus-3"/>
    <property type="match status" value="1"/>
</dbReference>
<dbReference type="InterPro" id="IPR036128">
    <property type="entry name" value="Plus3-like_sf"/>
</dbReference>
<dbReference type="PRINTS" id="PR00975">
    <property type="entry name" value="RIBOSOMALS19"/>
</dbReference>
<evidence type="ECO:0000256" key="3">
    <source>
        <dbReference type="ARBA" id="ARBA00023274"/>
    </source>
</evidence>
<dbReference type="NCBIfam" id="TIGR01025">
    <property type="entry name" value="uS19_arch"/>
    <property type="match status" value="1"/>
</dbReference>
<feature type="compositionally biased region" description="Basic and acidic residues" evidence="5">
    <location>
        <begin position="228"/>
        <end position="250"/>
    </location>
</feature>
<evidence type="ECO:0000259" key="6">
    <source>
        <dbReference type="SMART" id="SM00719"/>
    </source>
</evidence>
<name>A0ABR0CMD4_9LAMI</name>